<feature type="domain" description="DUF6708" evidence="2">
    <location>
        <begin position="228"/>
        <end position="316"/>
    </location>
</feature>
<sequence>MWMEEAINEGMDAGFYLKEDESVTGGMPLTIRASDWLTSNCSVYQKNSIFLEVCGQFEAQRGLLGFALGFIPGAMLSFNSYFSLYFITDWIRGTSPDGQPYGWDHIVVGVLTIGLTLFLFWLARKLVLPQLRKDYFTSRRILIRFNRVTRKVYLHTPPFAGGIKTFDWDSTQATLDNKAAMSPVPVSQEEANSGSGRLIMGWLDVEARRALGLVFVGRPAGNAAKGRAWWEYIRRYMEEGPDSVPQPFPRLWKGAWPQYSLLNMFYLYPERLIHGGPLWWVILPALAPFDLLRAILHWIAMLLCVEPMFPPEIENAGRGIRDGRT</sequence>
<protein>
    <recommendedName>
        <fullName evidence="2">DUF6708 domain-containing protein</fullName>
    </recommendedName>
</protein>
<evidence type="ECO:0000256" key="1">
    <source>
        <dbReference type="SAM" id="Phobius"/>
    </source>
</evidence>
<dbReference type="Pfam" id="PF20455">
    <property type="entry name" value="DUF6708"/>
    <property type="match status" value="1"/>
</dbReference>
<reference evidence="3" key="1">
    <citation type="submission" date="2016-09" db="EMBL/GenBank/DDBJ databases">
        <authorList>
            <person name="Capua I."/>
            <person name="De Benedictis P."/>
            <person name="Joannis T."/>
            <person name="Lombin L.H."/>
            <person name="Cattoli G."/>
        </authorList>
    </citation>
    <scope>NUCLEOTIDE SEQUENCE</scope>
    <source>
        <strain evidence="3">B9</strain>
    </source>
</reference>
<keyword evidence="1" id="KW-1133">Transmembrane helix</keyword>
<evidence type="ECO:0000313" key="3">
    <source>
        <dbReference type="EMBL" id="SCU81530.1"/>
    </source>
</evidence>
<dbReference type="EMBL" id="FMSH01000345">
    <property type="protein sequence ID" value="SCU81530.1"/>
    <property type="molecule type" value="Genomic_DNA"/>
</dbReference>
<keyword evidence="1" id="KW-0472">Membrane</keyword>
<proteinExistence type="predicted"/>
<dbReference type="InterPro" id="IPR046554">
    <property type="entry name" value="DUF6708"/>
</dbReference>
<dbReference type="AlphaFoldDB" id="A0A1K0JRW3"/>
<name>A0A1K0JRW3_CUPNE</name>
<gene>
    <name evidence="3" type="ORF">CNECB9_4090002</name>
</gene>
<evidence type="ECO:0000259" key="2">
    <source>
        <dbReference type="Pfam" id="PF20455"/>
    </source>
</evidence>
<feature type="transmembrane region" description="Helical" evidence="1">
    <location>
        <begin position="63"/>
        <end position="86"/>
    </location>
</feature>
<accession>A0A1K0JRW3</accession>
<organism evidence="3">
    <name type="scientific">Cupriavidus necator</name>
    <name type="common">Alcaligenes eutrophus</name>
    <name type="synonym">Ralstonia eutropha</name>
    <dbReference type="NCBI Taxonomy" id="106590"/>
    <lineage>
        <taxon>Bacteria</taxon>
        <taxon>Pseudomonadati</taxon>
        <taxon>Pseudomonadota</taxon>
        <taxon>Betaproteobacteria</taxon>
        <taxon>Burkholderiales</taxon>
        <taxon>Burkholderiaceae</taxon>
        <taxon>Cupriavidus</taxon>
    </lineage>
</organism>
<keyword evidence="1" id="KW-0812">Transmembrane</keyword>
<feature type="transmembrane region" description="Helical" evidence="1">
    <location>
        <begin position="106"/>
        <end position="123"/>
    </location>
</feature>